<dbReference type="Proteomes" id="UP000223913">
    <property type="component" value="Unassembled WGS sequence"/>
</dbReference>
<accession>A0A2D0N7E7</accession>
<dbReference type="Gene3D" id="2.40.128.110">
    <property type="entry name" value="Lipid/polyisoprenoid-binding, YceI-like"/>
    <property type="match status" value="1"/>
</dbReference>
<protein>
    <recommendedName>
        <fullName evidence="4">YceI family protein</fullName>
    </recommendedName>
</protein>
<keyword evidence="1" id="KW-0732">Signal</keyword>
<dbReference type="RefSeq" id="WP_099151998.1">
    <property type="nucleotide sequence ID" value="NZ_PDUD01000025.1"/>
</dbReference>
<gene>
    <name evidence="2" type="ORF">CRP01_20665</name>
</gene>
<reference evidence="2 3" key="1">
    <citation type="submission" date="2017-10" db="EMBL/GenBank/DDBJ databases">
        <title>The draft genome sequence of Lewinella nigricans NBRC 102662.</title>
        <authorList>
            <person name="Wang K."/>
        </authorList>
    </citation>
    <scope>NUCLEOTIDE SEQUENCE [LARGE SCALE GENOMIC DNA]</scope>
    <source>
        <strain evidence="2 3">NBRC 102662</strain>
    </source>
</reference>
<name>A0A2D0N7E7_FLAN2</name>
<proteinExistence type="predicted"/>
<dbReference type="SUPFAM" id="SSF101874">
    <property type="entry name" value="YceI-like"/>
    <property type="match status" value="1"/>
</dbReference>
<dbReference type="InterPro" id="IPR036761">
    <property type="entry name" value="TTHA0802/YceI-like_sf"/>
</dbReference>
<sequence length="195" mass="21953">MRFHFAFLLALLGVTTSAQDTYFTRTAHVHLKTSNRLMDVEADNYQVFAQLNINTGEIAFTALIKSFEFQLGAANRIIDSKALNVSQHPKAKFEGKIANLSQIDLKKPGNYRAKVEGTLYVWDEKRNTAADALITVKPDGSVYARSNFIMIIEEKNVDKVNKLMREKLPAILSIDTESLGISRNIYVDLDMVLKP</sequence>
<evidence type="ECO:0000313" key="2">
    <source>
        <dbReference type="EMBL" id="PHN04425.1"/>
    </source>
</evidence>
<dbReference type="AlphaFoldDB" id="A0A2D0N7E7"/>
<organism evidence="2 3">
    <name type="scientific">Flavilitoribacter nigricans (strain ATCC 23147 / DSM 23189 / NBRC 102662 / NCIMB 1420 / SS-2)</name>
    <name type="common">Lewinella nigricans</name>
    <dbReference type="NCBI Taxonomy" id="1122177"/>
    <lineage>
        <taxon>Bacteria</taxon>
        <taxon>Pseudomonadati</taxon>
        <taxon>Bacteroidota</taxon>
        <taxon>Saprospiria</taxon>
        <taxon>Saprospirales</taxon>
        <taxon>Lewinellaceae</taxon>
        <taxon>Flavilitoribacter</taxon>
    </lineage>
</organism>
<evidence type="ECO:0008006" key="4">
    <source>
        <dbReference type="Google" id="ProtNLM"/>
    </source>
</evidence>
<dbReference type="EMBL" id="PDUD01000025">
    <property type="protein sequence ID" value="PHN04425.1"/>
    <property type="molecule type" value="Genomic_DNA"/>
</dbReference>
<feature type="chain" id="PRO_5013243147" description="YceI family protein" evidence="1">
    <location>
        <begin position="19"/>
        <end position="195"/>
    </location>
</feature>
<evidence type="ECO:0000256" key="1">
    <source>
        <dbReference type="SAM" id="SignalP"/>
    </source>
</evidence>
<feature type="signal peptide" evidence="1">
    <location>
        <begin position="1"/>
        <end position="18"/>
    </location>
</feature>
<evidence type="ECO:0000313" key="3">
    <source>
        <dbReference type="Proteomes" id="UP000223913"/>
    </source>
</evidence>
<comment type="caution">
    <text evidence="2">The sequence shown here is derived from an EMBL/GenBank/DDBJ whole genome shotgun (WGS) entry which is preliminary data.</text>
</comment>
<keyword evidence="3" id="KW-1185">Reference proteome</keyword>